<gene>
    <name evidence="3" type="ORF">PXEA_LOCUS33762</name>
</gene>
<organism evidence="3 4">
    <name type="scientific">Protopolystoma xenopodis</name>
    <dbReference type="NCBI Taxonomy" id="117903"/>
    <lineage>
        <taxon>Eukaryota</taxon>
        <taxon>Metazoa</taxon>
        <taxon>Spiralia</taxon>
        <taxon>Lophotrochozoa</taxon>
        <taxon>Platyhelminthes</taxon>
        <taxon>Monogenea</taxon>
        <taxon>Polyopisthocotylea</taxon>
        <taxon>Polystomatidea</taxon>
        <taxon>Polystomatidae</taxon>
        <taxon>Protopolystoma</taxon>
    </lineage>
</organism>
<name>A0A448XMK4_9PLAT</name>
<feature type="region of interest" description="Disordered" evidence="1">
    <location>
        <begin position="47"/>
        <end position="72"/>
    </location>
</feature>
<dbReference type="EMBL" id="CAAALY010264482">
    <property type="protein sequence ID" value="VEL40322.1"/>
    <property type="molecule type" value="Genomic_DNA"/>
</dbReference>
<evidence type="ECO:0000313" key="3">
    <source>
        <dbReference type="EMBL" id="VEL40322.1"/>
    </source>
</evidence>
<dbReference type="AlphaFoldDB" id="A0A448XMK4"/>
<reference evidence="3" key="1">
    <citation type="submission" date="2018-11" db="EMBL/GenBank/DDBJ databases">
        <authorList>
            <consortium name="Pathogen Informatics"/>
        </authorList>
    </citation>
    <scope>NUCLEOTIDE SEQUENCE</scope>
</reference>
<keyword evidence="2" id="KW-0732">Signal</keyword>
<sequence length="226" mass="25484">MFARVLCSGVSLRTSLAFLAQLGRQSSTASVAAASVVIVRSMTGCRDTHTNRPMRSETEEQRQSDTRSECHEPRGCPFCEPRTPAHPVTTSMRPLRAAWLCFVCSSFVWSAGNLGFGIWSLVRPEWLTNTVKVDVPYPIVENQSQLITHTRIRGLWQEYYHPGWIAVSTSPAAHLHLQWESNSMSAMYNFYMLPIQTTSKLWSNQGENTCLDARLSVLKWKRDSGS</sequence>
<dbReference type="Proteomes" id="UP000784294">
    <property type="component" value="Unassembled WGS sequence"/>
</dbReference>
<evidence type="ECO:0000256" key="2">
    <source>
        <dbReference type="SAM" id="SignalP"/>
    </source>
</evidence>
<feature type="signal peptide" evidence="2">
    <location>
        <begin position="1"/>
        <end position="17"/>
    </location>
</feature>
<proteinExistence type="predicted"/>
<keyword evidence="4" id="KW-1185">Reference proteome</keyword>
<accession>A0A448XMK4</accession>
<evidence type="ECO:0000256" key="1">
    <source>
        <dbReference type="SAM" id="MobiDB-lite"/>
    </source>
</evidence>
<comment type="caution">
    <text evidence="3">The sequence shown here is derived from an EMBL/GenBank/DDBJ whole genome shotgun (WGS) entry which is preliminary data.</text>
</comment>
<protein>
    <submittedName>
        <fullName evidence="3">Uncharacterized protein</fullName>
    </submittedName>
</protein>
<evidence type="ECO:0000313" key="4">
    <source>
        <dbReference type="Proteomes" id="UP000784294"/>
    </source>
</evidence>
<feature type="chain" id="PRO_5019101209" evidence="2">
    <location>
        <begin position="18"/>
        <end position="226"/>
    </location>
</feature>